<dbReference type="Pfam" id="PF00003">
    <property type="entry name" value="7tm_3"/>
    <property type="match status" value="1"/>
</dbReference>
<dbReference type="GeneID" id="108699033"/>
<dbReference type="InterPro" id="IPR011500">
    <property type="entry name" value="GPCR_3_9-Cys_dom"/>
</dbReference>
<feature type="transmembrane region" description="Helical" evidence="12">
    <location>
        <begin position="518"/>
        <end position="545"/>
    </location>
</feature>
<evidence type="ECO:0000256" key="1">
    <source>
        <dbReference type="ARBA" id="ARBA00004651"/>
    </source>
</evidence>
<keyword evidence="9 15" id="KW-0675">Receptor</keyword>
<dbReference type="GO" id="GO:0004930">
    <property type="term" value="F:G protein-coupled receptor activity"/>
    <property type="evidence" value="ECO:0000318"/>
    <property type="project" value="GO_Central"/>
</dbReference>
<dbReference type="Proteomes" id="UP000186698">
    <property type="component" value="Chromosome 8L"/>
</dbReference>
<dbReference type="PROSITE" id="PS50259">
    <property type="entry name" value="G_PROTEIN_RECEP_F3_4"/>
    <property type="match status" value="1"/>
</dbReference>
<dbReference type="InterPro" id="IPR028082">
    <property type="entry name" value="Peripla_BP_I"/>
</dbReference>
<gene>
    <name evidence="15" type="primary">LOC108699033</name>
</gene>
<feature type="transmembrane region" description="Helical" evidence="12">
    <location>
        <begin position="565"/>
        <end position="586"/>
    </location>
</feature>
<reference evidence="15" key="1">
    <citation type="submission" date="2025-08" db="UniProtKB">
        <authorList>
            <consortium name="RefSeq"/>
        </authorList>
    </citation>
    <scope>IDENTIFICATION</scope>
    <source>
        <strain evidence="15">J_2021</strain>
        <tissue evidence="15">Erythrocytes</tissue>
    </source>
</reference>
<keyword evidence="7" id="KW-0297">G-protein coupled receptor</keyword>
<keyword evidence="6 12" id="KW-1133">Transmembrane helix</keyword>
<evidence type="ECO:0000256" key="5">
    <source>
        <dbReference type="ARBA" id="ARBA00022729"/>
    </source>
</evidence>
<comment type="subcellular location">
    <subcellularLocation>
        <location evidence="1">Cell membrane</location>
        <topology evidence="1">Multi-pass membrane protein</topology>
    </subcellularLocation>
</comment>
<accession>A0A8J0TMD4</accession>
<dbReference type="FunFam" id="3.40.50.2300:FF:000728">
    <property type="entry name" value="Uncharacterized protein"/>
    <property type="match status" value="1"/>
</dbReference>
<evidence type="ECO:0000256" key="9">
    <source>
        <dbReference type="ARBA" id="ARBA00023170"/>
    </source>
</evidence>
<sequence>MLCSFTKIVTFIVAVVLLTLLLFVEVISARKGKSMIKAQPCEIKRKFHESHTRYSLDGDIIIGGILNIFLLNTHYILGVSNYPYNILPDFPGCFLPSIDYMRHTLAFIYAIEEINSNEKILPNISLGYVMYDACSNEVIALDRIFRIMSEINEAIPNYNCDKIHKPVAVIGHSLSSTTYTIAQITQLYGYSQLSYGAMDPVFNDHSQFPLVFRTVPNEYLQFEVIVQLLIHFKWTWVGIISSDDISNHKASLELIKKLKNHRICVENHIVIAVSPHVYINPIVKLIQQLTAKVIILYCTLLHIMSLTRFLNRSVLQITGKVFVASVTFNVNDDNSFMQSDITLNGSLFISVHKGEIPGFMNYLSHRVWETMPDKNFVGNFKMLLKYFPSLCNDSQSTCLFFKYWGNTYYTTSVIYNTVHILAQALHQMYLDKVLFENGSKDLAEESKYKTPISLCNDICPTGYRKSLEKGKFPCCYDCIRCSEGEIASSPDADNCLQCPEDHWSNPNRDFCLRKAVDFLSYGNCLGIVLATAALLFSVCTGAVLWIFIKNRSCQIAKANNRNLSYILLVSLFLSFCCSFLFIGRPVPITCILRQPTFLFLYTVAISSLLGKTLTVVIAFNATKPGTRLRKLVGSSFSVSLVLFCSLGKILICSTWIIWATPFVALDTKTTQQTMTLWCNEGSFAAFCVSVAYIAVLALISFIVAFMARKLPDRYNEAQHITFSMLVFFSVWVSFIPTYLSTKGKSMLKAQNCEIKRNFNAFHTRYSLDGDIIIGGIMNVFLLNTIYFIADISHSHFYRIPPYFPGCFQPSIDYMRHTLAFIYAIEEINSNDKILPNISLGYIMYDACSNEVIALDRIFRILSEINEAIPNYSCQKSHKPVAIIGHSLSSTTNIIAQITQLYGYSQV</sequence>
<protein>
    <submittedName>
        <fullName evidence="15">Vomeronasal type-2 receptor 26</fullName>
    </submittedName>
</protein>
<evidence type="ECO:0000256" key="3">
    <source>
        <dbReference type="ARBA" id="ARBA00022475"/>
    </source>
</evidence>
<dbReference type="PANTHER" id="PTHR24061:SF631">
    <property type="entry name" value="VOMERONASAL TYPE-2 RECEPTOR 26"/>
    <property type="match status" value="1"/>
</dbReference>
<dbReference type="FunFam" id="3.40.50.2300:FF:000024">
    <property type="entry name" value="Vomeronasal 2, receptor 73"/>
    <property type="match status" value="1"/>
</dbReference>
<evidence type="ECO:0000313" key="15">
    <source>
        <dbReference type="RefSeq" id="XP_018086380.2"/>
    </source>
</evidence>
<keyword evidence="10" id="KW-0325">Glycoprotein</keyword>
<dbReference type="InterPro" id="IPR017978">
    <property type="entry name" value="GPCR_3_C"/>
</dbReference>
<feature type="transmembrane region" description="Helical" evidence="12">
    <location>
        <begin position="683"/>
        <end position="707"/>
    </location>
</feature>
<dbReference type="Gene3D" id="3.40.50.2300">
    <property type="match status" value="3"/>
</dbReference>
<keyword evidence="3" id="KW-1003">Cell membrane</keyword>
<dbReference type="InterPro" id="IPR038550">
    <property type="entry name" value="GPCR_3_9-Cys_sf"/>
</dbReference>
<dbReference type="Pfam" id="PF07562">
    <property type="entry name" value="NCD3G"/>
    <property type="match status" value="1"/>
</dbReference>
<keyword evidence="11" id="KW-0807">Transducer</keyword>
<dbReference type="GO" id="GO:0005886">
    <property type="term" value="C:plasma membrane"/>
    <property type="evidence" value="ECO:0000318"/>
    <property type="project" value="GO_Central"/>
</dbReference>
<dbReference type="InterPro" id="IPR000068">
    <property type="entry name" value="GPCR_3_Ca_sens_rcpt-rel"/>
</dbReference>
<evidence type="ECO:0000256" key="12">
    <source>
        <dbReference type="SAM" id="Phobius"/>
    </source>
</evidence>
<dbReference type="RefSeq" id="XP_018086380.2">
    <property type="nucleotide sequence ID" value="XM_018230891.2"/>
</dbReference>
<evidence type="ECO:0000256" key="2">
    <source>
        <dbReference type="ARBA" id="ARBA00007242"/>
    </source>
</evidence>
<dbReference type="InterPro" id="IPR000337">
    <property type="entry name" value="GPCR_3"/>
</dbReference>
<dbReference type="OrthoDB" id="5984008at2759"/>
<evidence type="ECO:0000256" key="10">
    <source>
        <dbReference type="ARBA" id="ARBA00023180"/>
    </source>
</evidence>
<keyword evidence="5" id="KW-0732">Signal</keyword>
<dbReference type="InterPro" id="IPR001828">
    <property type="entry name" value="ANF_lig-bd_rcpt"/>
</dbReference>
<evidence type="ECO:0000256" key="6">
    <source>
        <dbReference type="ARBA" id="ARBA00022989"/>
    </source>
</evidence>
<evidence type="ECO:0000256" key="11">
    <source>
        <dbReference type="ARBA" id="ARBA00023224"/>
    </source>
</evidence>
<dbReference type="FunFam" id="2.10.50.30:FF:000002">
    <property type="entry name" value="Vomeronasal 2 receptor, h1"/>
    <property type="match status" value="1"/>
</dbReference>
<feature type="transmembrane region" description="Helical" evidence="12">
    <location>
        <begin position="598"/>
        <end position="619"/>
    </location>
</feature>
<evidence type="ECO:0000259" key="13">
    <source>
        <dbReference type="PROSITE" id="PS50259"/>
    </source>
</evidence>
<evidence type="ECO:0000256" key="8">
    <source>
        <dbReference type="ARBA" id="ARBA00023136"/>
    </source>
</evidence>
<dbReference type="PRINTS" id="PR00248">
    <property type="entry name" value="GPCRMGR"/>
</dbReference>
<feature type="transmembrane region" description="Helical" evidence="12">
    <location>
        <begin position="771"/>
        <end position="789"/>
    </location>
</feature>
<feature type="domain" description="G-protein coupled receptors family 3 profile" evidence="13">
    <location>
        <begin position="525"/>
        <end position="746"/>
    </location>
</feature>
<keyword evidence="4 12" id="KW-0812">Transmembrane</keyword>
<evidence type="ECO:0000313" key="14">
    <source>
        <dbReference type="Proteomes" id="UP000186698"/>
    </source>
</evidence>
<organism evidence="14 15">
    <name type="scientific">Xenopus laevis</name>
    <name type="common">African clawed frog</name>
    <dbReference type="NCBI Taxonomy" id="8355"/>
    <lineage>
        <taxon>Eukaryota</taxon>
        <taxon>Metazoa</taxon>
        <taxon>Chordata</taxon>
        <taxon>Craniata</taxon>
        <taxon>Vertebrata</taxon>
        <taxon>Euteleostomi</taxon>
        <taxon>Amphibia</taxon>
        <taxon>Batrachia</taxon>
        <taxon>Anura</taxon>
        <taxon>Pipoidea</taxon>
        <taxon>Pipidae</taxon>
        <taxon>Xenopodinae</taxon>
        <taxon>Xenopus</taxon>
        <taxon>Xenopus</taxon>
    </lineage>
</organism>
<keyword evidence="8 12" id="KW-0472">Membrane</keyword>
<dbReference type="Pfam" id="PF01094">
    <property type="entry name" value="ANF_receptor"/>
    <property type="match status" value="2"/>
</dbReference>
<dbReference type="PRINTS" id="PR01176">
    <property type="entry name" value="GABABRECEPTR"/>
</dbReference>
<dbReference type="AlphaFoldDB" id="A0A8J0TMD4"/>
<comment type="similarity">
    <text evidence="2">Belongs to the G-protein coupled receptor 3 family.</text>
</comment>
<feature type="transmembrane region" description="Helical" evidence="12">
    <location>
        <begin position="631"/>
        <end position="658"/>
    </location>
</feature>
<evidence type="ECO:0000256" key="4">
    <source>
        <dbReference type="ARBA" id="ARBA00022692"/>
    </source>
</evidence>
<name>A0A8J0TMD4_XENLA</name>
<feature type="transmembrane region" description="Helical" evidence="12">
    <location>
        <begin position="719"/>
        <end position="739"/>
    </location>
</feature>
<proteinExistence type="inferred from homology"/>
<evidence type="ECO:0000256" key="7">
    <source>
        <dbReference type="ARBA" id="ARBA00023040"/>
    </source>
</evidence>
<dbReference type="Gene3D" id="2.10.50.30">
    <property type="entry name" value="GPCR, family 3, nine cysteines domain"/>
    <property type="match status" value="1"/>
</dbReference>
<dbReference type="KEGG" id="xla:108699033"/>
<dbReference type="SUPFAM" id="SSF53822">
    <property type="entry name" value="Periplasmic binding protein-like I"/>
    <property type="match status" value="2"/>
</dbReference>
<dbReference type="PANTHER" id="PTHR24061">
    <property type="entry name" value="CALCIUM-SENSING RECEPTOR-RELATED"/>
    <property type="match status" value="1"/>
</dbReference>
<keyword evidence="14" id="KW-1185">Reference proteome</keyword>